<evidence type="ECO:0000256" key="6">
    <source>
        <dbReference type="ARBA" id="ARBA00022723"/>
    </source>
</evidence>
<keyword evidence="6" id="KW-0479">Metal-binding</keyword>
<evidence type="ECO:0000256" key="9">
    <source>
        <dbReference type="ARBA" id="ARBA00023014"/>
    </source>
</evidence>
<protein>
    <submittedName>
        <fullName evidence="12">FAD-dependent oxidoreductase</fullName>
    </submittedName>
</protein>
<dbReference type="EMBL" id="JBETME010000008">
    <property type="protein sequence ID" value="MES4992528.1"/>
    <property type="molecule type" value="Genomic_DNA"/>
</dbReference>
<reference evidence="12 13" key="1">
    <citation type="submission" date="2024-06" db="EMBL/GenBank/DDBJ databases">
        <title>Genome sequencing of Agrobacterium spp. from tobacco in Serbia.</title>
        <authorList>
            <person name="Ilicic R.J."/>
            <person name="Studholme D.J."/>
            <person name="Jelusic A."/>
            <person name="Barac G."/>
            <person name="Bagi F."/>
            <person name="Popovic Milovanovic T."/>
        </authorList>
    </citation>
    <scope>NUCLEOTIDE SEQUENCE [LARGE SCALE GENOMIC DNA]</scope>
    <source>
        <strain evidence="12 13">DA1</strain>
    </source>
</reference>
<evidence type="ECO:0000259" key="10">
    <source>
        <dbReference type="Pfam" id="PF00724"/>
    </source>
</evidence>
<dbReference type="RefSeq" id="WP_353574479.1">
    <property type="nucleotide sequence ID" value="NZ_JBETME010000008.1"/>
</dbReference>
<feature type="domain" description="NADH:flavin oxidoreductase/NADH oxidase N-terminal" evidence="10">
    <location>
        <begin position="10"/>
        <end position="336"/>
    </location>
</feature>
<comment type="similarity">
    <text evidence="3">In the N-terminal section; belongs to the NADH:flavin oxidoreductase/NADH oxidase family.</text>
</comment>
<evidence type="ECO:0000256" key="8">
    <source>
        <dbReference type="ARBA" id="ARBA00023004"/>
    </source>
</evidence>
<comment type="cofactor">
    <cofactor evidence="1">
        <name>FMN</name>
        <dbReference type="ChEBI" id="CHEBI:58210"/>
    </cofactor>
</comment>
<name>A0ABD5LKW8_AGRRD</name>
<dbReference type="GO" id="GO:0016491">
    <property type="term" value="F:oxidoreductase activity"/>
    <property type="evidence" value="ECO:0007669"/>
    <property type="project" value="UniProtKB-KW"/>
</dbReference>
<dbReference type="SUPFAM" id="SSF51905">
    <property type="entry name" value="FAD/NAD(P)-binding domain"/>
    <property type="match status" value="1"/>
</dbReference>
<evidence type="ECO:0000256" key="2">
    <source>
        <dbReference type="ARBA" id="ARBA00001966"/>
    </source>
</evidence>
<evidence type="ECO:0000259" key="11">
    <source>
        <dbReference type="Pfam" id="PF07992"/>
    </source>
</evidence>
<dbReference type="Gene3D" id="3.40.50.720">
    <property type="entry name" value="NAD(P)-binding Rossmann-like Domain"/>
    <property type="match status" value="1"/>
</dbReference>
<keyword evidence="5" id="KW-0288">FMN</keyword>
<dbReference type="PANTHER" id="PTHR42917:SF2">
    <property type="entry name" value="2,4-DIENOYL-COA REDUCTASE [(2E)-ENOYL-COA-PRODUCING]"/>
    <property type="match status" value="1"/>
</dbReference>
<dbReference type="Pfam" id="PF00724">
    <property type="entry name" value="Oxidored_FMN"/>
    <property type="match status" value="1"/>
</dbReference>
<gene>
    <name evidence="12" type="ORF">ABVB70_19580</name>
</gene>
<proteinExistence type="inferred from homology"/>
<keyword evidence="8" id="KW-0408">Iron</keyword>
<dbReference type="AlphaFoldDB" id="A0ABD5LKW8"/>
<dbReference type="PANTHER" id="PTHR42917">
    <property type="entry name" value="2,4-DIENOYL-COA REDUCTASE"/>
    <property type="match status" value="1"/>
</dbReference>
<dbReference type="GO" id="GO:0051536">
    <property type="term" value="F:iron-sulfur cluster binding"/>
    <property type="evidence" value="ECO:0007669"/>
    <property type="project" value="UniProtKB-KW"/>
</dbReference>
<dbReference type="Pfam" id="PF07992">
    <property type="entry name" value="Pyr_redox_2"/>
    <property type="match status" value="1"/>
</dbReference>
<keyword evidence="9" id="KW-0411">Iron-sulfur</keyword>
<dbReference type="InterPro" id="IPR051793">
    <property type="entry name" value="NADH:flavin_oxidoreductase"/>
</dbReference>
<evidence type="ECO:0000256" key="3">
    <source>
        <dbReference type="ARBA" id="ARBA00011048"/>
    </source>
</evidence>
<keyword evidence="4" id="KW-0285">Flavoprotein</keyword>
<accession>A0ABD5LKW8</accession>
<organism evidence="12 13">
    <name type="scientific">Agrobacterium radiobacter</name>
    <dbReference type="NCBI Taxonomy" id="362"/>
    <lineage>
        <taxon>Bacteria</taxon>
        <taxon>Pseudomonadati</taxon>
        <taxon>Pseudomonadota</taxon>
        <taxon>Alphaproteobacteria</taxon>
        <taxon>Hyphomicrobiales</taxon>
        <taxon>Rhizobiaceae</taxon>
        <taxon>Rhizobium/Agrobacterium group</taxon>
        <taxon>Agrobacterium</taxon>
        <taxon>Agrobacterium tumefaciens complex</taxon>
    </lineage>
</organism>
<evidence type="ECO:0000256" key="1">
    <source>
        <dbReference type="ARBA" id="ARBA00001917"/>
    </source>
</evidence>
<comment type="caution">
    <text evidence="12">The sequence shown here is derived from an EMBL/GenBank/DDBJ whole genome shotgun (WGS) entry which is preliminary data.</text>
</comment>
<evidence type="ECO:0000313" key="13">
    <source>
        <dbReference type="Proteomes" id="UP001438189"/>
    </source>
</evidence>
<dbReference type="InterPro" id="IPR001155">
    <property type="entry name" value="OxRdtase_FMN_N"/>
</dbReference>
<dbReference type="Gene3D" id="3.20.20.70">
    <property type="entry name" value="Aldolase class I"/>
    <property type="match status" value="1"/>
</dbReference>
<dbReference type="PRINTS" id="PR00368">
    <property type="entry name" value="FADPNR"/>
</dbReference>
<dbReference type="InterPro" id="IPR023753">
    <property type="entry name" value="FAD/NAD-binding_dom"/>
</dbReference>
<comment type="cofactor">
    <cofactor evidence="2">
        <name>[4Fe-4S] cluster</name>
        <dbReference type="ChEBI" id="CHEBI:49883"/>
    </cofactor>
</comment>
<dbReference type="InterPro" id="IPR013785">
    <property type="entry name" value="Aldolase_TIM"/>
</dbReference>
<feature type="domain" description="FAD/NAD(P)-binding" evidence="11">
    <location>
        <begin position="388"/>
        <end position="657"/>
    </location>
</feature>
<evidence type="ECO:0000256" key="5">
    <source>
        <dbReference type="ARBA" id="ARBA00022643"/>
    </source>
</evidence>
<dbReference type="GO" id="GO:0046872">
    <property type="term" value="F:metal ion binding"/>
    <property type="evidence" value="ECO:0007669"/>
    <property type="project" value="UniProtKB-KW"/>
</dbReference>
<dbReference type="SUPFAM" id="SSF51395">
    <property type="entry name" value="FMN-linked oxidoreductases"/>
    <property type="match status" value="1"/>
</dbReference>
<dbReference type="InterPro" id="IPR036188">
    <property type="entry name" value="FAD/NAD-bd_sf"/>
</dbReference>
<dbReference type="Gene3D" id="3.50.50.60">
    <property type="entry name" value="FAD/NAD(P)-binding domain"/>
    <property type="match status" value="1"/>
</dbReference>
<sequence>MARDPRYDVLFEPVKIGPKTTKNRFYQVPHCTALGTFSPHATARFREIKAEGGWGVVNTELCMIHPSSDSSPSGGERLWSDDDKPGLRLMVEAVQKHGALAGCELTHQGALAGNRMSRERPMSASPRPAMDVPAVVRQMDKQDIADVRKWHRAAARRARDIGFDIVYVYASHMMGLPGDFISERVNRRTDEYGGVIANRARLLRELIEDTKEEVGSDCAVAVRFGVDEGLGGAGYTCSGDGRRVVEMLAELPDLWDVNVQNINLDVMTARFADEGWQEPFTAFVKQVTTKPVVAVGRYTSPDRMVALIKKGLVDLIGAARPSIADPFLPKKIEDGRIEDIRECIGCNTCLSMQYMGGGIRCTQNPTTGEEWRRGWHPERVPGKGSDARVLVVGGGPAGLEAALTLGRRGYSVALSESNTFLGGRSVLESTLPGLSTYRRVADYRIGQINKLPNIDVYLGSEIKCSDVRDFDFSTILIATGARWDRDGIGKANRFPVKGWDQRHVITPDDVLAGQRIKGPVVINDDEGYYLGGVIAEKLAKQGLDVTLLTPDPEPSPLLKYTSEREVVHQALLSLDVKLVTAKRLVEVGNDEVEAHCIYTGKEIRLPAATVVMICLRSPNDGLLCDLRKSFADNPSPSTVHAVGDCYAPGTIADAVHSGHRFGREIDQTPIGDINYLIERPLVREADNWDQFVGTR</sequence>
<evidence type="ECO:0000256" key="7">
    <source>
        <dbReference type="ARBA" id="ARBA00023002"/>
    </source>
</evidence>
<keyword evidence="7" id="KW-0560">Oxidoreductase</keyword>
<evidence type="ECO:0000256" key="4">
    <source>
        <dbReference type="ARBA" id="ARBA00022630"/>
    </source>
</evidence>
<evidence type="ECO:0000313" key="12">
    <source>
        <dbReference type="EMBL" id="MES4992528.1"/>
    </source>
</evidence>
<dbReference type="Proteomes" id="UP001438189">
    <property type="component" value="Unassembled WGS sequence"/>
</dbReference>